<organism evidence="1 2">
    <name type="scientific">Shewanella algae</name>
    <dbReference type="NCBI Taxonomy" id="38313"/>
    <lineage>
        <taxon>Bacteria</taxon>
        <taxon>Pseudomonadati</taxon>
        <taxon>Pseudomonadota</taxon>
        <taxon>Gammaproteobacteria</taxon>
        <taxon>Alteromonadales</taxon>
        <taxon>Shewanellaceae</taxon>
        <taxon>Shewanella</taxon>
    </lineage>
</organism>
<protein>
    <submittedName>
        <fullName evidence="1">Uncharacterized protein</fullName>
    </submittedName>
</protein>
<sequence>MLLDQQGKAINVVVEGNTKLTTEFIKAVANTRYMLMWGVQFLDGTLDLSQFGNLNSCSK</sequence>
<dbReference type="AlphaFoldDB" id="A0AAD1NMV9"/>
<accession>A0AAD1NMV9</accession>
<reference evidence="1" key="1">
    <citation type="submission" date="2021-05" db="EMBL/GenBank/DDBJ databases">
        <title>Molecular characterization for Shewanella algae harboring chromosomal blaOXA-55-like strains isolated from clinical and environment sample.</title>
        <authorList>
            <person name="Ohama Y."/>
            <person name="Aoki K."/>
            <person name="Harada S."/>
            <person name="Moriya K."/>
            <person name="Ishii Y."/>
            <person name="Tateda K."/>
        </authorList>
    </citation>
    <scope>NUCLEOTIDE SEQUENCE</scope>
    <source>
        <strain evidence="1">TUM17379</strain>
    </source>
</reference>
<evidence type="ECO:0000313" key="1">
    <source>
        <dbReference type="EMBL" id="BCV44704.1"/>
    </source>
</evidence>
<dbReference type="Proteomes" id="UP000825078">
    <property type="component" value="Chromosome"/>
</dbReference>
<name>A0AAD1NMV9_9GAMM</name>
<proteinExistence type="predicted"/>
<evidence type="ECO:0000313" key="2">
    <source>
        <dbReference type="Proteomes" id="UP000825078"/>
    </source>
</evidence>
<gene>
    <name evidence="1" type="ORF">TUM17379_17220</name>
</gene>
<dbReference type="EMBL" id="AP024613">
    <property type="protein sequence ID" value="BCV44704.1"/>
    <property type="molecule type" value="Genomic_DNA"/>
</dbReference>